<organism evidence="2 3">
    <name type="scientific">Marasmius crinis-equi</name>
    <dbReference type="NCBI Taxonomy" id="585013"/>
    <lineage>
        <taxon>Eukaryota</taxon>
        <taxon>Fungi</taxon>
        <taxon>Dikarya</taxon>
        <taxon>Basidiomycota</taxon>
        <taxon>Agaricomycotina</taxon>
        <taxon>Agaricomycetes</taxon>
        <taxon>Agaricomycetidae</taxon>
        <taxon>Agaricales</taxon>
        <taxon>Marasmiineae</taxon>
        <taxon>Marasmiaceae</taxon>
        <taxon>Marasmius</taxon>
    </lineage>
</organism>
<protein>
    <submittedName>
        <fullName evidence="2">Uncharacterized protein</fullName>
    </submittedName>
</protein>
<name>A0ABR3ENX7_9AGAR</name>
<feature type="region of interest" description="Disordered" evidence="1">
    <location>
        <begin position="40"/>
        <end position="118"/>
    </location>
</feature>
<sequence length="118" mass="12561">MPGSHFFGGAAGTGISGAPNFTSTGRDSTQHITNYYYNSTVNQYYSGPPPLIVQPRPPVDDDVNGSEPDQRQTTTTRSPPNGQAPSNGLSREEEHVERPGGDLEQVDNSPADGNGLEM</sequence>
<feature type="compositionally biased region" description="Basic and acidic residues" evidence="1">
    <location>
        <begin position="90"/>
        <end position="101"/>
    </location>
</feature>
<evidence type="ECO:0000313" key="3">
    <source>
        <dbReference type="Proteomes" id="UP001465976"/>
    </source>
</evidence>
<feature type="compositionally biased region" description="Polar residues" evidence="1">
    <location>
        <begin position="71"/>
        <end position="89"/>
    </location>
</feature>
<accession>A0ABR3ENX7</accession>
<proteinExistence type="predicted"/>
<gene>
    <name evidence="2" type="ORF">V5O48_017486</name>
</gene>
<feature type="region of interest" description="Disordered" evidence="1">
    <location>
        <begin position="1"/>
        <end position="28"/>
    </location>
</feature>
<evidence type="ECO:0000256" key="1">
    <source>
        <dbReference type="SAM" id="MobiDB-lite"/>
    </source>
</evidence>
<reference evidence="2 3" key="1">
    <citation type="submission" date="2024-02" db="EMBL/GenBank/DDBJ databases">
        <title>A draft genome for the cacao thread blight pathogen Marasmius crinis-equi.</title>
        <authorList>
            <person name="Cohen S.P."/>
            <person name="Baruah I.K."/>
            <person name="Amoako-Attah I."/>
            <person name="Bukari Y."/>
            <person name="Meinhardt L.W."/>
            <person name="Bailey B.A."/>
        </authorList>
    </citation>
    <scope>NUCLEOTIDE SEQUENCE [LARGE SCALE GENOMIC DNA]</scope>
    <source>
        <strain evidence="2 3">GH-76</strain>
    </source>
</reference>
<keyword evidence="3" id="KW-1185">Reference proteome</keyword>
<feature type="compositionally biased region" description="Polar residues" evidence="1">
    <location>
        <begin position="19"/>
        <end position="28"/>
    </location>
</feature>
<dbReference type="Proteomes" id="UP001465976">
    <property type="component" value="Unassembled WGS sequence"/>
</dbReference>
<comment type="caution">
    <text evidence="2">The sequence shown here is derived from an EMBL/GenBank/DDBJ whole genome shotgun (WGS) entry which is preliminary data.</text>
</comment>
<evidence type="ECO:0000313" key="2">
    <source>
        <dbReference type="EMBL" id="KAL0564562.1"/>
    </source>
</evidence>
<dbReference type="EMBL" id="JBAHYK010002705">
    <property type="protein sequence ID" value="KAL0564562.1"/>
    <property type="molecule type" value="Genomic_DNA"/>
</dbReference>
<feature type="compositionally biased region" description="Pro residues" evidence="1">
    <location>
        <begin position="47"/>
        <end position="57"/>
    </location>
</feature>
<feature type="non-terminal residue" evidence="2">
    <location>
        <position position="118"/>
    </location>
</feature>